<comment type="caution">
    <text evidence="2">The sequence shown here is derived from an EMBL/GenBank/DDBJ whole genome shotgun (WGS) entry which is preliminary data.</text>
</comment>
<reference evidence="2 3" key="1">
    <citation type="submission" date="2024-02" db="EMBL/GenBank/DDBJ databases">
        <title>Discinaceae phylogenomics.</title>
        <authorList>
            <person name="Dirks A.C."/>
            <person name="James T.Y."/>
        </authorList>
    </citation>
    <scope>NUCLEOTIDE SEQUENCE [LARGE SCALE GENOMIC DNA]</scope>
    <source>
        <strain evidence="2 3">ACD0624</strain>
    </source>
</reference>
<evidence type="ECO:0000313" key="2">
    <source>
        <dbReference type="EMBL" id="KAL0640249.1"/>
    </source>
</evidence>
<protein>
    <recommendedName>
        <fullName evidence="1">Protein kinase domain-containing protein</fullName>
    </recommendedName>
</protein>
<accession>A0ABR3GWD1</accession>
<dbReference type="InterPro" id="IPR000719">
    <property type="entry name" value="Prot_kinase_dom"/>
</dbReference>
<keyword evidence="3" id="KW-1185">Reference proteome</keyword>
<dbReference type="Proteomes" id="UP001447188">
    <property type="component" value="Unassembled WGS sequence"/>
</dbReference>
<gene>
    <name evidence="2" type="ORF">Q9L58_000527</name>
</gene>
<dbReference type="SUPFAM" id="SSF56112">
    <property type="entry name" value="Protein kinase-like (PK-like)"/>
    <property type="match status" value="1"/>
</dbReference>
<proteinExistence type="predicted"/>
<dbReference type="EMBL" id="JBBBZM010000004">
    <property type="protein sequence ID" value="KAL0640249.1"/>
    <property type="molecule type" value="Genomic_DNA"/>
</dbReference>
<sequence>MPRAHEIAAVVLNPPPSGPVVHNASESPMRDQEYDEILGNTLPWLESIPFNFDEITQTTTGRVFESEDDVRLFFEPAVIIACWPIILAMAPTVANRNYDLALRSERTLRNKSCPDISILKLLRGENDTFVYNPISVVMFKAPGVFSQVCNSGNIDVNAGDDWDIVSSQIRKYAICNQIQNVVVVDDQWGIFVHFSDPDDISAVCNYMVAPVGAGTSNSPITLRELFLFSVFKDFLVEAQIRYAIRAHNLNYIGVTVSASVLDYIEQFPGATPRANSSTITSSTCTGSGTTHVVLRDTQNPLFPLCAITKFDIARSNITGMTEDSVKRNVRPFFVSSNIIPSLEMEIEEHNGKIMISPRSDSRRPSATSDLVLKHFPATDLIGVFQETTVYAALKPYQGLMIPFCYGIFDIDDIDEIGILLENVHGLTLAEYLAGSTMETAQIHSLYLDCFNALHRVHSSGYAHRDIRAENIIISAGQIVLLDFENSKPANESSMRLDKAALRMIFRRFGVDEGVLRGWAT</sequence>
<dbReference type="Pfam" id="PF00069">
    <property type="entry name" value="Pkinase"/>
    <property type="match status" value="1"/>
</dbReference>
<feature type="domain" description="Protein kinase" evidence="1">
    <location>
        <begin position="279"/>
        <end position="520"/>
    </location>
</feature>
<organism evidence="2 3">
    <name type="scientific">Discina gigas</name>
    <dbReference type="NCBI Taxonomy" id="1032678"/>
    <lineage>
        <taxon>Eukaryota</taxon>
        <taxon>Fungi</taxon>
        <taxon>Dikarya</taxon>
        <taxon>Ascomycota</taxon>
        <taxon>Pezizomycotina</taxon>
        <taxon>Pezizomycetes</taxon>
        <taxon>Pezizales</taxon>
        <taxon>Discinaceae</taxon>
        <taxon>Discina</taxon>
    </lineage>
</organism>
<dbReference type="InterPro" id="IPR011009">
    <property type="entry name" value="Kinase-like_dom_sf"/>
</dbReference>
<dbReference type="Gene3D" id="1.10.510.10">
    <property type="entry name" value="Transferase(Phosphotransferase) domain 1"/>
    <property type="match status" value="1"/>
</dbReference>
<dbReference type="PROSITE" id="PS50011">
    <property type="entry name" value="PROTEIN_KINASE_DOM"/>
    <property type="match status" value="1"/>
</dbReference>
<evidence type="ECO:0000259" key="1">
    <source>
        <dbReference type="PROSITE" id="PS50011"/>
    </source>
</evidence>
<evidence type="ECO:0000313" key="3">
    <source>
        <dbReference type="Proteomes" id="UP001447188"/>
    </source>
</evidence>
<name>A0ABR3GWD1_9PEZI</name>